<gene>
    <name evidence="1" type="ORF">DICSQDRAFT_63901</name>
</gene>
<reference evidence="1 2" key="1">
    <citation type="journal article" date="2012" name="Science">
        <title>The Paleozoic origin of enzymatic lignin decomposition reconstructed from 31 fungal genomes.</title>
        <authorList>
            <person name="Floudas D."/>
            <person name="Binder M."/>
            <person name="Riley R."/>
            <person name="Barry K."/>
            <person name="Blanchette R.A."/>
            <person name="Henrissat B."/>
            <person name="Martinez A.T."/>
            <person name="Otillar R."/>
            <person name="Spatafora J.W."/>
            <person name="Yadav J.S."/>
            <person name="Aerts A."/>
            <person name="Benoit I."/>
            <person name="Boyd A."/>
            <person name="Carlson A."/>
            <person name="Copeland A."/>
            <person name="Coutinho P.M."/>
            <person name="de Vries R.P."/>
            <person name="Ferreira P."/>
            <person name="Findley K."/>
            <person name="Foster B."/>
            <person name="Gaskell J."/>
            <person name="Glotzer D."/>
            <person name="Gorecki P."/>
            <person name="Heitman J."/>
            <person name="Hesse C."/>
            <person name="Hori C."/>
            <person name="Igarashi K."/>
            <person name="Jurgens J.A."/>
            <person name="Kallen N."/>
            <person name="Kersten P."/>
            <person name="Kohler A."/>
            <person name="Kuees U."/>
            <person name="Kumar T.K.A."/>
            <person name="Kuo A."/>
            <person name="LaButti K."/>
            <person name="Larrondo L.F."/>
            <person name="Lindquist E."/>
            <person name="Ling A."/>
            <person name="Lombard V."/>
            <person name="Lucas S."/>
            <person name="Lundell T."/>
            <person name="Martin R."/>
            <person name="McLaughlin D.J."/>
            <person name="Morgenstern I."/>
            <person name="Morin E."/>
            <person name="Murat C."/>
            <person name="Nagy L.G."/>
            <person name="Nolan M."/>
            <person name="Ohm R.A."/>
            <person name="Patyshakuliyeva A."/>
            <person name="Rokas A."/>
            <person name="Ruiz-Duenas F.J."/>
            <person name="Sabat G."/>
            <person name="Salamov A."/>
            <person name="Samejima M."/>
            <person name="Schmutz J."/>
            <person name="Slot J.C."/>
            <person name="St John F."/>
            <person name="Stenlid J."/>
            <person name="Sun H."/>
            <person name="Sun S."/>
            <person name="Syed K."/>
            <person name="Tsang A."/>
            <person name="Wiebenga A."/>
            <person name="Young D."/>
            <person name="Pisabarro A."/>
            <person name="Eastwood D.C."/>
            <person name="Martin F."/>
            <person name="Cullen D."/>
            <person name="Grigoriev I.V."/>
            <person name="Hibbett D.S."/>
        </authorList>
    </citation>
    <scope>NUCLEOTIDE SEQUENCE [LARGE SCALE GENOMIC DNA]</scope>
    <source>
        <strain evidence="1 2">LYAD-421 SS1</strain>
    </source>
</reference>
<dbReference type="Proteomes" id="UP000053319">
    <property type="component" value="Unassembled WGS sequence"/>
</dbReference>
<evidence type="ECO:0000313" key="1">
    <source>
        <dbReference type="EMBL" id="EJF59971.1"/>
    </source>
</evidence>
<dbReference type="KEGG" id="dsq:DICSQDRAFT_63901"/>
<organism evidence="1 2">
    <name type="scientific">Dichomitus squalens (strain LYAD-421)</name>
    <name type="common">Western red white-rot fungus</name>
    <dbReference type="NCBI Taxonomy" id="732165"/>
    <lineage>
        <taxon>Eukaryota</taxon>
        <taxon>Fungi</taxon>
        <taxon>Dikarya</taxon>
        <taxon>Basidiomycota</taxon>
        <taxon>Agaricomycotina</taxon>
        <taxon>Agaricomycetes</taxon>
        <taxon>Polyporales</taxon>
        <taxon>Polyporaceae</taxon>
        <taxon>Dichomitus</taxon>
    </lineage>
</organism>
<evidence type="ECO:0000313" key="2">
    <source>
        <dbReference type="Proteomes" id="UP000053319"/>
    </source>
</evidence>
<accession>R7SV75</accession>
<dbReference type="RefSeq" id="XP_007367184.1">
    <property type="nucleotide sequence ID" value="XM_007367122.1"/>
</dbReference>
<name>R7SV75_DICSQ</name>
<dbReference type="GeneID" id="18843258"/>
<dbReference type="EMBL" id="JH719419">
    <property type="protein sequence ID" value="EJF59971.1"/>
    <property type="molecule type" value="Genomic_DNA"/>
</dbReference>
<sequence>MVPGDEVEVHVKDSSEGVEEVGHKFRATVRGDVGRNSVLGEDVLKEQFRELRSVECIVRRDEDGLFGEPVDDNQDVCETVRVWQLLDEVHGDGVPWTLRDRELLEGSVGKVTESFGSRAGGTGLAVVLDKELESRPGVFLEDQGLGLVLAPVSGGWVIVVGPEDSETEVFRVRDVDLAIEPEEPFFVLGPWGVTFGGQLDGCGEFWRRVIGVLGCSDVGMQFLGVEKDGGSEDQFSEVHHLERHSELLLGEHQLEVVWVDSEVVAISSFWVDIPMAGECVGFDPQFSAGRTGLPG</sequence>
<dbReference type="HOGENOM" id="CLU_082157_0_0_1"/>
<dbReference type="AlphaFoldDB" id="R7SV75"/>
<proteinExistence type="predicted"/>
<protein>
    <submittedName>
        <fullName evidence="1">Uncharacterized protein</fullName>
    </submittedName>
</protein>